<proteinExistence type="predicted"/>
<comment type="caution">
    <text evidence="3">The sequence shown here is derived from an EMBL/GenBank/DDBJ whole genome shotgun (WGS) entry which is preliminary data.</text>
</comment>
<dbReference type="Pfam" id="PF02129">
    <property type="entry name" value="Peptidase_S15"/>
    <property type="match status" value="1"/>
</dbReference>
<gene>
    <name evidence="3" type="ORF">KIH27_14665</name>
</gene>
<dbReference type="PANTHER" id="PTHR43056:SF10">
    <property type="entry name" value="COCE_NOND FAMILY, PUTATIVE (AFU_ORTHOLOGUE AFUA_7G00600)-RELATED"/>
    <property type="match status" value="1"/>
</dbReference>
<dbReference type="InterPro" id="IPR000383">
    <property type="entry name" value="Xaa-Pro-like_dom"/>
</dbReference>
<accession>A0ABS5RMR2</accession>
<dbReference type="InterPro" id="IPR029058">
    <property type="entry name" value="AB_hydrolase_fold"/>
</dbReference>
<evidence type="ECO:0000313" key="3">
    <source>
        <dbReference type="EMBL" id="MBS9534833.1"/>
    </source>
</evidence>
<dbReference type="InterPro" id="IPR008979">
    <property type="entry name" value="Galactose-bd-like_sf"/>
</dbReference>
<dbReference type="Proteomes" id="UP001519535">
    <property type="component" value="Unassembled WGS sequence"/>
</dbReference>
<keyword evidence="4" id="KW-1185">Reference proteome</keyword>
<sequence>MRDGVVLLADHYAPSSTVRGTLLVRTPYGGRFPSSLIFARVYAAHGYHVVLQSVRGTSGSGGVFEPMVNEVADGADTVAWLRDQRWFTGTFGTLGVSYLGFTQWALLVDPPPELTAAVVTVGPHDFSASSWSTGSFTVNDFLGWSDAMARQEDDGDGPVQSGLRQLTARRRLARATAGLPLGAAGRALLGSGAPWYESWLEHPDTGDPFWRPYRFGAALDTVQVPVLLVSGWQDLFVDQTMAQYRRLADRGVEVGLTVGPWTHTEVPVRGLGVLTRESLDWFDTHLAGVGGPARRSPVRVFVTGGDGWRNLEHWPPATTPRSWWLHPGERLDVTDSAVGSAEFVYDPADPTPTVGGRLLAPGGGYRRDDALAARADVLVFTGAPLTEGLLVFGCPTVELEHSSDNPHVDVFVRVSEVDTRGRSHNVSDGYRRLAGASGPVRIELDPIAHRFTAGARIRLLIAGGCLPRFARNTGTGEPPVSAVGLRPATHTITFGESRLTLPIGDDRPG</sequence>
<name>A0ABS5RMR2_9MYCO</name>
<dbReference type="InterPro" id="IPR050585">
    <property type="entry name" value="Xaa-Pro_dipeptidyl-ppase/CocE"/>
</dbReference>
<dbReference type="EMBL" id="JAHCLR010000030">
    <property type="protein sequence ID" value="MBS9534833.1"/>
    <property type="molecule type" value="Genomic_DNA"/>
</dbReference>
<evidence type="ECO:0000313" key="4">
    <source>
        <dbReference type="Proteomes" id="UP001519535"/>
    </source>
</evidence>
<dbReference type="PANTHER" id="PTHR43056">
    <property type="entry name" value="PEPTIDASE S9 PROLYL OLIGOPEPTIDASE"/>
    <property type="match status" value="1"/>
</dbReference>
<dbReference type="InterPro" id="IPR013736">
    <property type="entry name" value="Xaa-Pro_dipept_C"/>
</dbReference>
<dbReference type="NCBIfam" id="TIGR00976">
    <property type="entry name" value="CocE_NonD"/>
    <property type="match status" value="1"/>
</dbReference>
<dbReference type="Gene3D" id="2.60.120.260">
    <property type="entry name" value="Galactose-binding domain-like"/>
    <property type="match status" value="1"/>
</dbReference>
<protein>
    <submittedName>
        <fullName evidence="3">CocE/NonD family hydrolase</fullName>
    </submittedName>
</protein>
<dbReference type="SMART" id="SM00939">
    <property type="entry name" value="PepX_C"/>
    <property type="match status" value="1"/>
</dbReference>
<dbReference type="Gene3D" id="3.40.50.1820">
    <property type="entry name" value="alpha/beta hydrolase"/>
    <property type="match status" value="1"/>
</dbReference>
<dbReference type="Pfam" id="PF08530">
    <property type="entry name" value="PepX_C"/>
    <property type="match status" value="1"/>
</dbReference>
<keyword evidence="1 3" id="KW-0378">Hydrolase</keyword>
<dbReference type="GO" id="GO:0016787">
    <property type="term" value="F:hydrolase activity"/>
    <property type="evidence" value="ECO:0007669"/>
    <property type="project" value="UniProtKB-KW"/>
</dbReference>
<evidence type="ECO:0000256" key="1">
    <source>
        <dbReference type="ARBA" id="ARBA00022801"/>
    </source>
</evidence>
<dbReference type="Gene3D" id="1.10.3020.10">
    <property type="entry name" value="alpha-amino acid ester hydrolase ( Helical cap domain)"/>
    <property type="match status" value="1"/>
</dbReference>
<organism evidence="3 4">
    <name type="scientific">Mycolicibacter acidiphilus</name>
    <dbReference type="NCBI Taxonomy" id="2835306"/>
    <lineage>
        <taxon>Bacteria</taxon>
        <taxon>Bacillati</taxon>
        <taxon>Actinomycetota</taxon>
        <taxon>Actinomycetes</taxon>
        <taxon>Mycobacteriales</taxon>
        <taxon>Mycobacteriaceae</taxon>
        <taxon>Mycolicibacter</taxon>
    </lineage>
</organism>
<reference evidence="3 4" key="1">
    <citation type="submission" date="2021-05" db="EMBL/GenBank/DDBJ databases">
        <title>Mycobacterium acidophilum sp. nov., an extremely acid-tolerant member of the genus Mycobacterium.</title>
        <authorList>
            <person name="Xia J."/>
        </authorList>
    </citation>
    <scope>NUCLEOTIDE SEQUENCE [LARGE SCALE GENOMIC DNA]</scope>
    <source>
        <strain evidence="3 4">M1</strain>
    </source>
</reference>
<feature type="domain" description="Xaa-Pro dipeptidyl-peptidase C-terminal" evidence="2">
    <location>
        <begin position="279"/>
        <end position="500"/>
    </location>
</feature>
<dbReference type="SUPFAM" id="SSF53474">
    <property type="entry name" value="alpha/beta-Hydrolases"/>
    <property type="match status" value="1"/>
</dbReference>
<evidence type="ECO:0000259" key="2">
    <source>
        <dbReference type="SMART" id="SM00939"/>
    </source>
</evidence>
<dbReference type="InterPro" id="IPR005674">
    <property type="entry name" value="CocE/Ser_esterase"/>
</dbReference>
<dbReference type="SUPFAM" id="SSF49785">
    <property type="entry name" value="Galactose-binding domain-like"/>
    <property type="match status" value="1"/>
</dbReference>